<keyword evidence="4" id="KW-0119">Carbohydrate metabolism</keyword>
<gene>
    <name evidence="11" type="ORF">CLV72_1011332</name>
</gene>
<dbReference type="SMART" id="SM00636">
    <property type="entry name" value="Glyco_18"/>
    <property type="match status" value="1"/>
</dbReference>
<protein>
    <recommendedName>
        <fullName evidence="2">chitinase</fullName>
        <ecNumber evidence="2">3.2.1.14</ecNumber>
    </recommendedName>
</protein>
<proteinExistence type="inferred from homology"/>
<evidence type="ECO:0000256" key="8">
    <source>
        <dbReference type="SAM" id="MobiDB-lite"/>
    </source>
</evidence>
<evidence type="ECO:0000256" key="4">
    <source>
        <dbReference type="ARBA" id="ARBA00023024"/>
    </source>
</evidence>
<feature type="signal peptide" evidence="9">
    <location>
        <begin position="1"/>
        <end position="24"/>
    </location>
</feature>
<dbReference type="InterPro" id="IPR001223">
    <property type="entry name" value="Glyco_hydro18_cat"/>
</dbReference>
<dbReference type="AlphaFoldDB" id="A0A2T0QFM6"/>
<feature type="region of interest" description="Disordered" evidence="8">
    <location>
        <begin position="430"/>
        <end position="449"/>
    </location>
</feature>
<dbReference type="Gene3D" id="3.20.20.80">
    <property type="entry name" value="Glycosidases"/>
    <property type="match status" value="1"/>
</dbReference>
<evidence type="ECO:0000256" key="1">
    <source>
        <dbReference type="ARBA" id="ARBA00000822"/>
    </source>
</evidence>
<evidence type="ECO:0000256" key="2">
    <source>
        <dbReference type="ARBA" id="ARBA00012729"/>
    </source>
</evidence>
<reference evidence="11 12" key="1">
    <citation type="submission" date="2018-03" db="EMBL/GenBank/DDBJ databases">
        <title>Genomic Encyclopedia of Archaeal and Bacterial Type Strains, Phase II (KMG-II): from individual species to whole genera.</title>
        <authorList>
            <person name="Goeker M."/>
        </authorList>
    </citation>
    <scope>NUCLEOTIDE SEQUENCE [LARGE SCALE GENOMIC DNA]</scope>
    <source>
        <strain evidence="11 12">DSM 45601</strain>
    </source>
</reference>
<dbReference type="InterPro" id="IPR029070">
    <property type="entry name" value="Chitinase_insertion_sf"/>
</dbReference>
<dbReference type="OrthoDB" id="9775889at2"/>
<feature type="domain" description="GH18" evidence="10">
    <location>
        <begin position="30"/>
        <end position="431"/>
    </location>
</feature>
<keyword evidence="12" id="KW-1185">Reference proteome</keyword>
<dbReference type="EC" id="3.2.1.14" evidence="2"/>
<keyword evidence="4" id="KW-0146">Chitin degradation</keyword>
<evidence type="ECO:0000256" key="7">
    <source>
        <dbReference type="RuleBase" id="RU004453"/>
    </source>
</evidence>
<accession>A0A2T0QFM6</accession>
<dbReference type="EMBL" id="PVZC01000001">
    <property type="protein sequence ID" value="PRY02729.1"/>
    <property type="molecule type" value="Genomic_DNA"/>
</dbReference>
<comment type="similarity">
    <text evidence="7">Belongs to the glycosyl hydrolase 18 family.</text>
</comment>
<keyword evidence="4" id="KW-0624">Polysaccharide degradation</keyword>
<dbReference type="InterPro" id="IPR050314">
    <property type="entry name" value="Glycosyl_Hydrlase_18"/>
</dbReference>
<dbReference type="Gene3D" id="3.10.50.10">
    <property type="match status" value="1"/>
</dbReference>
<dbReference type="Proteomes" id="UP000237846">
    <property type="component" value="Unassembled WGS sequence"/>
</dbReference>
<dbReference type="GO" id="GO:0008061">
    <property type="term" value="F:chitin binding"/>
    <property type="evidence" value="ECO:0007669"/>
    <property type="project" value="InterPro"/>
</dbReference>
<evidence type="ECO:0000256" key="9">
    <source>
        <dbReference type="SAM" id="SignalP"/>
    </source>
</evidence>
<feature type="chain" id="PRO_5039178685" description="chitinase" evidence="9">
    <location>
        <begin position="25"/>
        <end position="449"/>
    </location>
</feature>
<sequence length="449" mass="48573">MILAAAAAATALAAALLVALPRLTDEHPGYERIGYFAAWNVANRGYLVRDVHTSGAAERLTRLQYAFGNLNADGECYIGDDTDPWSDYQRRFTAEESVSGVADTYEQPLAGNLNQLRQLRAAHPGLRTAVSLGGWNWSRHFSDAALTEESRRAFARSCVDLWLRGNLPVRDGEPQGGEGAAFGVFDGIDLDWEWPATDGNPHNTVRPEDRENYTLLVAELRRRLDELEAETGREYSLTMTFSADPERLAAGLEPEIFDYVDLVSVQGYDLHGSWSDTTNHHAQLHSPDDDPSQARLSVAATVDAYLDHGLPAHKLVVGVPGFGRGWSGVAPGNDGLYQVPSGDAPGGYGAGGESYRVLAEAEGERGVDTEAAAAWLYDGDAFWSFDTPETVALKGAYVAERRLGGLFIWSLEMDSPDAALVRAMDESLPPAVPPVPTPSVLFGSEPPSP</sequence>
<evidence type="ECO:0000256" key="6">
    <source>
        <dbReference type="RuleBase" id="RU000489"/>
    </source>
</evidence>
<dbReference type="CDD" id="cd06548">
    <property type="entry name" value="GH18_chitinase"/>
    <property type="match status" value="1"/>
</dbReference>
<dbReference type="GO" id="GO:0005975">
    <property type="term" value="P:carbohydrate metabolic process"/>
    <property type="evidence" value="ECO:0007669"/>
    <property type="project" value="InterPro"/>
</dbReference>
<dbReference type="GO" id="GO:0008843">
    <property type="term" value="F:endochitinase activity"/>
    <property type="evidence" value="ECO:0007669"/>
    <property type="project" value="UniProtKB-EC"/>
</dbReference>
<keyword evidence="9" id="KW-0732">Signal</keyword>
<dbReference type="SUPFAM" id="SSF54556">
    <property type="entry name" value="Chitinase insertion domain"/>
    <property type="match status" value="1"/>
</dbReference>
<organism evidence="11 12">
    <name type="scientific">Allonocardiopsis opalescens</name>
    <dbReference type="NCBI Taxonomy" id="1144618"/>
    <lineage>
        <taxon>Bacteria</taxon>
        <taxon>Bacillati</taxon>
        <taxon>Actinomycetota</taxon>
        <taxon>Actinomycetes</taxon>
        <taxon>Streptosporangiales</taxon>
        <taxon>Allonocardiopsis</taxon>
    </lineage>
</organism>
<dbReference type="InterPro" id="IPR011583">
    <property type="entry name" value="Chitinase_II/V-like_cat"/>
</dbReference>
<evidence type="ECO:0000259" key="10">
    <source>
        <dbReference type="PROSITE" id="PS51910"/>
    </source>
</evidence>
<name>A0A2T0QFM6_9ACTN</name>
<dbReference type="InterPro" id="IPR017853">
    <property type="entry name" value="GH"/>
</dbReference>
<dbReference type="PROSITE" id="PS51910">
    <property type="entry name" value="GH18_2"/>
    <property type="match status" value="1"/>
</dbReference>
<keyword evidence="3 6" id="KW-0378">Hydrolase</keyword>
<dbReference type="PROSITE" id="PS01095">
    <property type="entry name" value="GH18_1"/>
    <property type="match status" value="1"/>
</dbReference>
<dbReference type="GO" id="GO:0006032">
    <property type="term" value="P:chitin catabolic process"/>
    <property type="evidence" value="ECO:0007669"/>
    <property type="project" value="UniProtKB-KW"/>
</dbReference>
<evidence type="ECO:0000313" key="11">
    <source>
        <dbReference type="EMBL" id="PRY02729.1"/>
    </source>
</evidence>
<dbReference type="PANTHER" id="PTHR11177">
    <property type="entry name" value="CHITINASE"/>
    <property type="match status" value="1"/>
</dbReference>
<dbReference type="PANTHER" id="PTHR11177:SF317">
    <property type="entry name" value="CHITINASE 12-RELATED"/>
    <property type="match status" value="1"/>
</dbReference>
<evidence type="ECO:0000313" key="12">
    <source>
        <dbReference type="Proteomes" id="UP000237846"/>
    </source>
</evidence>
<comment type="catalytic activity">
    <reaction evidence="1">
        <text>Random endo-hydrolysis of N-acetyl-beta-D-glucosaminide (1-&gt;4)-beta-linkages in chitin and chitodextrins.</text>
        <dbReference type="EC" id="3.2.1.14"/>
    </reaction>
</comment>
<dbReference type="Pfam" id="PF00704">
    <property type="entry name" value="Glyco_hydro_18"/>
    <property type="match status" value="1"/>
</dbReference>
<dbReference type="SUPFAM" id="SSF51445">
    <property type="entry name" value="(Trans)glycosidases"/>
    <property type="match status" value="1"/>
</dbReference>
<evidence type="ECO:0000256" key="5">
    <source>
        <dbReference type="ARBA" id="ARBA00023295"/>
    </source>
</evidence>
<evidence type="ECO:0000256" key="3">
    <source>
        <dbReference type="ARBA" id="ARBA00022801"/>
    </source>
</evidence>
<comment type="caution">
    <text evidence="11">The sequence shown here is derived from an EMBL/GenBank/DDBJ whole genome shotgun (WGS) entry which is preliminary data.</text>
</comment>
<dbReference type="InterPro" id="IPR001579">
    <property type="entry name" value="Glyco_hydro_18_chit_AS"/>
</dbReference>
<keyword evidence="5 6" id="KW-0326">Glycosidase</keyword>